<dbReference type="GO" id="GO:0000145">
    <property type="term" value="C:exocyst"/>
    <property type="evidence" value="ECO:0007669"/>
    <property type="project" value="InterPro"/>
</dbReference>
<protein>
    <recommendedName>
        <fullName evidence="3">Exocyst subunit Exo70 family protein</fullName>
    </recommendedName>
</protein>
<keyword evidence="3" id="KW-0653">Protein transport</keyword>
<dbReference type="PANTHER" id="PTHR12542:SF180">
    <property type="entry name" value="EXOCYST SUBUNIT EXO70 FAMILY PROTEIN"/>
    <property type="match status" value="1"/>
</dbReference>
<dbReference type="SUPFAM" id="SSF74788">
    <property type="entry name" value="Cullin repeat-like"/>
    <property type="match status" value="1"/>
</dbReference>
<evidence type="ECO:0000313" key="5">
    <source>
        <dbReference type="EMBL" id="QCE01017.1"/>
    </source>
</evidence>
<keyword evidence="6" id="KW-1185">Reference proteome</keyword>
<keyword evidence="2 3" id="KW-0813">Transport</keyword>
<gene>
    <name evidence="5" type="ORF">DEO72_LG7g2308</name>
</gene>
<dbReference type="Proteomes" id="UP000501690">
    <property type="component" value="Linkage Group LG7"/>
</dbReference>
<dbReference type="GO" id="GO:0006887">
    <property type="term" value="P:exocytosis"/>
    <property type="evidence" value="ECO:0007669"/>
    <property type="project" value="UniProtKB-KW"/>
</dbReference>
<comment type="similarity">
    <text evidence="1 3">Belongs to the EXO70 family.</text>
</comment>
<dbReference type="AlphaFoldDB" id="A0A4D6MLZ3"/>
<evidence type="ECO:0000259" key="4">
    <source>
        <dbReference type="Pfam" id="PF03081"/>
    </source>
</evidence>
<dbReference type="EMBL" id="CP039351">
    <property type="protein sequence ID" value="QCE01017.1"/>
    <property type="molecule type" value="Genomic_DNA"/>
</dbReference>
<name>A0A4D6MLZ3_VIGUN</name>
<accession>A0A4D6MLZ3</accession>
<reference evidence="5 6" key="1">
    <citation type="submission" date="2019-04" db="EMBL/GenBank/DDBJ databases">
        <title>An improved genome assembly and genetic linkage map for asparagus bean, Vigna unguiculata ssp. sesquipedialis.</title>
        <authorList>
            <person name="Xia Q."/>
            <person name="Zhang R."/>
            <person name="Dong Y."/>
        </authorList>
    </citation>
    <scope>NUCLEOTIDE SEQUENCE [LARGE SCALE GENOMIC DNA]</scope>
    <source>
        <tissue evidence="5">Leaf</tissue>
    </source>
</reference>
<feature type="domain" description="Exocyst complex subunit Exo70 C-terminal" evidence="4">
    <location>
        <begin position="89"/>
        <end position="333"/>
    </location>
</feature>
<dbReference type="Pfam" id="PF03081">
    <property type="entry name" value="Exo70_C"/>
    <property type="match status" value="1"/>
</dbReference>
<organism evidence="5 6">
    <name type="scientific">Vigna unguiculata</name>
    <name type="common">Cowpea</name>
    <dbReference type="NCBI Taxonomy" id="3917"/>
    <lineage>
        <taxon>Eukaryota</taxon>
        <taxon>Viridiplantae</taxon>
        <taxon>Streptophyta</taxon>
        <taxon>Embryophyta</taxon>
        <taxon>Tracheophyta</taxon>
        <taxon>Spermatophyta</taxon>
        <taxon>Magnoliopsida</taxon>
        <taxon>eudicotyledons</taxon>
        <taxon>Gunneridae</taxon>
        <taxon>Pentapetalae</taxon>
        <taxon>rosids</taxon>
        <taxon>fabids</taxon>
        <taxon>Fabales</taxon>
        <taxon>Fabaceae</taxon>
        <taxon>Papilionoideae</taxon>
        <taxon>50 kb inversion clade</taxon>
        <taxon>NPAAA clade</taxon>
        <taxon>indigoferoid/millettioid clade</taxon>
        <taxon>Phaseoleae</taxon>
        <taxon>Vigna</taxon>
    </lineage>
</organism>
<evidence type="ECO:0000256" key="1">
    <source>
        <dbReference type="ARBA" id="ARBA00006756"/>
    </source>
</evidence>
<dbReference type="InterPro" id="IPR046364">
    <property type="entry name" value="Exo70_C"/>
</dbReference>
<proteinExistence type="inferred from homology"/>
<dbReference type="Gene3D" id="1.20.1280.170">
    <property type="entry name" value="Exocyst complex component Exo70"/>
    <property type="match status" value="1"/>
</dbReference>
<dbReference type="GO" id="GO:0015031">
    <property type="term" value="P:protein transport"/>
    <property type="evidence" value="ECO:0007669"/>
    <property type="project" value="UniProtKB-KW"/>
</dbReference>
<dbReference type="GO" id="GO:0005546">
    <property type="term" value="F:phosphatidylinositol-4,5-bisphosphate binding"/>
    <property type="evidence" value="ECO:0007669"/>
    <property type="project" value="InterPro"/>
</dbReference>
<comment type="function">
    <text evidence="3">Component of the exocyst complex.</text>
</comment>
<keyword evidence="3" id="KW-0268">Exocytosis</keyword>
<evidence type="ECO:0000256" key="3">
    <source>
        <dbReference type="RuleBase" id="RU365026"/>
    </source>
</evidence>
<dbReference type="PANTHER" id="PTHR12542">
    <property type="entry name" value="EXOCYST COMPLEX PROTEIN EXO70"/>
    <property type="match status" value="1"/>
</dbReference>
<evidence type="ECO:0000313" key="6">
    <source>
        <dbReference type="Proteomes" id="UP000501690"/>
    </source>
</evidence>
<dbReference type="InterPro" id="IPR004140">
    <property type="entry name" value="Exo70"/>
</dbReference>
<sequence length="336" mass="38748">MLYEHVKECVEDYSKLQVIDQNFVIDALPMGKMNDLRITIQQMVGVGLRKECCEVYCNWRRESLKECLMSLLGFPEINTEEFKDDIIRRRVEAVEVALTILVPSERRLCDSVFSGFPSVADLCFDDVCRGAIIQLLNIAVVTANGIHSNWRLFEILDMLQAWESLIKKAMAIFHDELGEASMVSFMKVINMVIDYRQARVMVIRCGVHLTTLNVMRYLVSTCLNQRTSKHNVAGTSSFSVYIDRMMKHLEKHESCMALPFHDNNWRFVELSAERSGLDCLKKYSAKVQQNLKFYQRTWNTVLEFLKLENNAYAESLKSNINLFNHGLSLICSKGNK</sequence>
<dbReference type="InterPro" id="IPR016159">
    <property type="entry name" value="Cullin_repeat-like_dom_sf"/>
</dbReference>
<evidence type="ECO:0000256" key="2">
    <source>
        <dbReference type="ARBA" id="ARBA00022448"/>
    </source>
</evidence>